<evidence type="ECO:0000256" key="4">
    <source>
        <dbReference type="ARBA" id="ARBA00023136"/>
    </source>
</evidence>
<proteinExistence type="predicted"/>
<dbReference type="EMBL" id="PXYI01000008">
    <property type="protein sequence ID" value="PSJ37588.1"/>
    <property type="molecule type" value="Genomic_DNA"/>
</dbReference>
<dbReference type="Gene3D" id="3.10.450.230">
    <property type="entry name" value="VirB8 protein"/>
    <property type="match status" value="1"/>
</dbReference>
<dbReference type="OrthoDB" id="7366154at2"/>
<evidence type="ECO:0000313" key="9">
    <source>
        <dbReference type="Proteomes" id="UP000241167"/>
    </source>
</evidence>
<dbReference type="RefSeq" id="WP_106515028.1">
    <property type="nucleotide sequence ID" value="NZ_PXYI01000008.1"/>
</dbReference>
<evidence type="ECO:0000256" key="1">
    <source>
        <dbReference type="ARBA" id="ARBA00004167"/>
    </source>
</evidence>
<dbReference type="GO" id="GO:0016020">
    <property type="term" value="C:membrane"/>
    <property type="evidence" value="ECO:0007669"/>
    <property type="project" value="UniProtKB-SubCell"/>
</dbReference>
<feature type="region of interest" description="Disordered" evidence="5">
    <location>
        <begin position="225"/>
        <end position="280"/>
    </location>
</feature>
<protein>
    <recommendedName>
        <fullName evidence="7">Bacterial virulence protein VirB8 domain-containing protein</fullName>
    </recommendedName>
</protein>
<reference evidence="8 9" key="1">
    <citation type="submission" date="2018-03" db="EMBL/GenBank/DDBJ databases">
        <title>The draft genome of Sphingosinicella sp. GL-C-18.</title>
        <authorList>
            <person name="Liu L."/>
            <person name="Li L."/>
            <person name="Liang L."/>
            <person name="Zhang X."/>
            <person name="Wang T."/>
        </authorList>
    </citation>
    <scope>NUCLEOTIDE SEQUENCE [LARGE SCALE GENOMIC DNA]</scope>
    <source>
        <strain evidence="8 9">GL-C-18</strain>
    </source>
</reference>
<dbReference type="AlphaFoldDB" id="A0A2P7QHY6"/>
<dbReference type="InterPro" id="IPR032710">
    <property type="entry name" value="NTF2-like_dom_sf"/>
</dbReference>
<sequence>MNKISRENLEAYYKDAEGWSHDRIEELRKSRKAAWIVGGIAVAVALLEALALVMLTPLKTVVPYTLLVDRQTGYVQALDPLNPAKVSGDTALTQSFLVQYVTAREGFDIASVQASYRKTALWSAEKARAEYVALMQGTNPNSPLVIYPRSTVIETQVKSVSPLAKNVAMVRFDTIRRDAGGRAVPLGSWAAVMRYRFTPHAMSAEDRFINPLGFQVVRYRRDAEALPPPEPAAQAPAGGQAAAGGVAPGQARPAPPAAAAPLAPVPRPAPPVRTQPEVEL</sequence>
<keyword evidence="9" id="KW-1185">Reference proteome</keyword>
<feature type="compositionally biased region" description="Pro residues" evidence="5">
    <location>
        <begin position="253"/>
        <end position="273"/>
    </location>
</feature>
<feature type="domain" description="Bacterial virulence protein VirB8" evidence="7">
    <location>
        <begin position="16"/>
        <end position="224"/>
    </location>
</feature>
<dbReference type="Proteomes" id="UP000241167">
    <property type="component" value="Unassembled WGS sequence"/>
</dbReference>
<accession>A0A2P7QHY6</accession>
<evidence type="ECO:0000256" key="2">
    <source>
        <dbReference type="ARBA" id="ARBA00022692"/>
    </source>
</evidence>
<comment type="subcellular location">
    <subcellularLocation>
        <location evidence="1">Membrane</location>
        <topology evidence="1">Single-pass membrane protein</topology>
    </subcellularLocation>
</comment>
<gene>
    <name evidence="8" type="ORF">C7I55_21150</name>
</gene>
<feature type="transmembrane region" description="Helical" evidence="6">
    <location>
        <begin position="33"/>
        <end position="55"/>
    </location>
</feature>
<dbReference type="InterPro" id="IPR007430">
    <property type="entry name" value="VirB8"/>
</dbReference>
<evidence type="ECO:0000256" key="3">
    <source>
        <dbReference type="ARBA" id="ARBA00022989"/>
    </source>
</evidence>
<evidence type="ECO:0000256" key="6">
    <source>
        <dbReference type="SAM" id="Phobius"/>
    </source>
</evidence>
<dbReference type="Pfam" id="PF04335">
    <property type="entry name" value="VirB8"/>
    <property type="match status" value="1"/>
</dbReference>
<evidence type="ECO:0000256" key="5">
    <source>
        <dbReference type="SAM" id="MobiDB-lite"/>
    </source>
</evidence>
<organism evidence="8 9">
    <name type="scientific">Allosphingosinicella deserti</name>
    <dbReference type="NCBI Taxonomy" id="2116704"/>
    <lineage>
        <taxon>Bacteria</taxon>
        <taxon>Pseudomonadati</taxon>
        <taxon>Pseudomonadota</taxon>
        <taxon>Alphaproteobacteria</taxon>
        <taxon>Sphingomonadales</taxon>
        <taxon>Sphingomonadaceae</taxon>
        <taxon>Allosphingosinicella</taxon>
    </lineage>
</organism>
<evidence type="ECO:0000313" key="8">
    <source>
        <dbReference type="EMBL" id="PSJ37588.1"/>
    </source>
</evidence>
<keyword evidence="4 6" id="KW-0472">Membrane</keyword>
<feature type="compositionally biased region" description="Low complexity" evidence="5">
    <location>
        <begin position="232"/>
        <end position="252"/>
    </location>
</feature>
<dbReference type="CDD" id="cd16424">
    <property type="entry name" value="VirB8"/>
    <property type="match status" value="1"/>
</dbReference>
<comment type="caution">
    <text evidence="8">The sequence shown here is derived from an EMBL/GenBank/DDBJ whole genome shotgun (WGS) entry which is preliminary data.</text>
</comment>
<evidence type="ECO:0000259" key="7">
    <source>
        <dbReference type="Pfam" id="PF04335"/>
    </source>
</evidence>
<name>A0A2P7QHY6_9SPHN</name>
<keyword evidence="3 6" id="KW-1133">Transmembrane helix</keyword>
<keyword evidence="2 6" id="KW-0812">Transmembrane</keyword>
<dbReference type="SUPFAM" id="SSF54427">
    <property type="entry name" value="NTF2-like"/>
    <property type="match status" value="1"/>
</dbReference>